<dbReference type="AlphaFoldDB" id="A0A286F8U5"/>
<reference evidence="3" key="1">
    <citation type="submission" date="2017-09" db="EMBL/GenBank/DDBJ databases">
        <authorList>
            <person name="Varghese N."/>
            <person name="Submissions S."/>
        </authorList>
    </citation>
    <scope>NUCLEOTIDE SEQUENCE [LARGE SCALE GENOMIC DNA]</scope>
    <source>
        <strain evidence="3">DSM 29961</strain>
    </source>
</reference>
<dbReference type="EMBL" id="OCNH01000001">
    <property type="protein sequence ID" value="SOD79630.1"/>
    <property type="molecule type" value="Genomic_DNA"/>
</dbReference>
<accession>A0A286F8U5</accession>
<dbReference type="Pfam" id="PF00535">
    <property type="entry name" value="Glycos_transf_2"/>
    <property type="match status" value="1"/>
</dbReference>
<evidence type="ECO:0000259" key="1">
    <source>
        <dbReference type="Pfam" id="PF00535"/>
    </source>
</evidence>
<dbReference type="InterPro" id="IPR050834">
    <property type="entry name" value="Glycosyltransf_2"/>
</dbReference>
<dbReference type="SUPFAM" id="SSF53448">
    <property type="entry name" value="Nucleotide-diphospho-sugar transferases"/>
    <property type="match status" value="1"/>
</dbReference>
<feature type="domain" description="Glycosyltransferase 2-like" evidence="1">
    <location>
        <begin position="30"/>
        <end position="180"/>
    </location>
</feature>
<dbReference type="GO" id="GO:0016740">
    <property type="term" value="F:transferase activity"/>
    <property type="evidence" value="ECO:0007669"/>
    <property type="project" value="UniProtKB-KW"/>
</dbReference>
<dbReference type="InterPro" id="IPR001173">
    <property type="entry name" value="Glyco_trans_2-like"/>
</dbReference>
<dbReference type="Proteomes" id="UP000219452">
    <property type="component" value="Unassembled WGS sequence"/>
</dbReference>
<dbReference type="RefSeq" id="WP_097124688.1">
    <property type="nucleotide sequence ID" value="NZ_OCNH01000001.1"/>
</dbReference>
<dbReference type="InterPro" id="IPR029044">
    <property type="entry name" value="Nucleotide-diphossugar_trans"/>
</dbReference>
<dbReference type="PANTHER" id="PTHR43685">
    <property type="entry name" value="GLYCOSYLTRANSFERASE"/>
    <property type="match status" value="1"/>
</dbReference>
<keyword evidence="2" id="KW-0808">Transferase</keyword>
<evidence type="ECO:0000313" key="3">
    <source>
        <dbReference type="Proteomes" id="UP000219452"/>
    </source>
</evidence>
<protein>
    <submittedName>
        <fullName evidence="2">Glycosyl transferase family 2</fullName>
    </submittedName>
</protein>
<dbReference type="Gene3D" id="3.90.550.10">
    <property type="entry name" value="Spore Coat Polysaccharide Biosynthesis Protein SpsA, Chain A"/>
    <property type="match status" value="1"/>
</dbReference>
<organism evidence="2 3">
    <name type="scientific">Spirosoma fluviale</name>
    <dbReference type="NCBI Taxonomy" id="1597977"/>
    <lineage>
        <taxon>Bacteria</taxon>
        <taxon>Pseudomonadati</taxon>
        <taxon>Bacteroidota</taxon>
        <taxon>Cytophagia</taxon>
        <taxon>Cytophagales</taxon>
        <taxon>Cytophagaceae</taxon>
        <taxon>Spirosoma</taxon>
    </lineage>
</organism>
<dbReference type="OrthoDB" id="114108at2"/>
<proteinExistence type="predicted"/>
<sequence>MQPSITEINDAPGNRLLFNQTLPSSTLQLTVIVPVRNEAHHLTDTLDALRKQLAGNDLPLDSSCYEVLLLANNCTDHSYEVARRYQRQYPAFALHIAQIQLPPNKANIGTVRRLLMDEAYRRLTDSGNPNGIIASTDGDTIVDQHWIHSIMLEISNGNDAVGGRILTHPDQSQVRLYHLRDVMYRTLVAKAEAQFDPCLHDPWPRHFQHFGASIAVTCRMYDRVGRLPEKPFLEDEAFYRALIRMDAKVRKSPLVKVYTSTRTQGRVAVGFSEQLRYWSAMTETNQCQLAQPAEAVITQLRNRQQLRLCWQQRKQPVQIHLLQRIANELLIDFDWLAAEIRQNSFFGSLWEKVEEKMTTGAWATHWQPVPITVAIQNLRSYLAS</sequence>
<gene>
    <name evidence="2" type="ORF">SAMN06269250_1023</name>
</gene>
<evidence type="ECO:0000313" key="2">
    <source>
        <dbReference type="EMBL" id="SOD79630.1"/>
    </source>
</evidence>
<name>A0A286F8U5_9BACT</name>
<keyword evidence="3" id="KW-1185">Reference proteome</keyword>
<dbReference type="CDD" id="cd00761">
    <property type="entry name" value="Glyco_tranf_GTA_type"/>
    <property type="match status" value="1"/>
</dbReference>
<dbReference type="PANTHER" id="PTHR43685:SF14">
    <property type="entry name" value="GLYCOSYLTRANSFERASE 2-LIKE DOMAIN-CONTAINING PROTEIN"/>
    <property type="match status" value="1"/>
</dbReference>